<evidence type="ECO:0000313" key="2">
    <source>
        <dbReference type="Proteomes" id="UP000324974"/>
    </source>
</evidence>
<dbReference type="RefSeq" id="WP_168219004.1">
    <property type="nucleotide sequence ID" value="NZ_CP042425.1"/>
</dbReference>
<name>A0A5C1A9K1_9BACT</name>
<evidence type="ECO:0000313" key="1">
    <source>
        <dbReference type="EMBL" id="QEL16049.1"/>
    </source>
</evidence>
<dbReference type="KEGG" id="lrs:PX52LOC_02988"/>
<dbReference type="EMBL" id="CP042425">
    <property type="protein sequence ID" value="QEL16049.1"/>
    <property type="molecule type" value="Genomic_DNA"/>
</dbReference>
<reference evidence="2" key="1">
    <citation type="submission" date="2019-08" db="EMBL/GenBank/DDBJ databases">
        <title>Limnoglobus roseus gen. nov., sp. nov., a novel freshwater planctomycete with a giant genome from the family Gemmataceae.</title>
        <authorList>
            <person name="Kulichevskaya I.S."/>
            <person name="Naumoff D.G."/>
            <person name="Miroshnikov K."/>
            <person name="Ivanova A."/>
            <person name="Philippov D.A."/>
            <person name="Hakobyan A."/>
            <person name="Rijpstra I.C."/>
            <person name="Sinninghe Damste J.S."/>
            <person name="Liesack W."/>
            <person name="Dedysh S.N."/>
        </authorList>
    </citation>
    <scope>NUCLEOTIDE SEQUENCE [LARGE SCALE GENOMIC DNA]</scope>
    <source>
        <strain evidence="2">PX52</strain>
    </source>
</reference>
<protein>
    <submittedName>
        <fullName evidence="1">Uncharacterized protein</fullName>
    </submittedName>
</protein>
<keyword evidence="2" id="KW-1185">Reference proteome</keyword>
<dbReference type="Proteomes" id="UP000324974">
    <property type="component" value="Chromosome"/>
</dbReference>
<proteinExistence type="predicted"/>
<accession>A0A5C1A9K1</accession>
<gene>
    <name evidence="1" type="ORF">PX52LOC_02988</name>
</gene>
<dbReference type="PROSITE" id="PS51257">
    <property type="entry name" value="PROKAR_LIPOPROTEIN"/>
    <property type="match status" value="1"/>
</dbReference>
<sequence>MNRLILILFAVLIVGTAGCANPFRRATDVPSCYFPKPSKATDPLLREELAQK</sequence>
<dbReference type="AlphaFoldDB" id="A0A5C1A9K1"/>
<organism evidence="1 2">
    <name type="scientific">Limnoglobus roseus</name>
    <dbReference type="NCBI Taxonomy" id="2598579"/>
    <lineage>
        <taxon>Bacteria</taxon>
        <taxon>Pseudomonadati</taxon>
        <taxon>Planctomycetota</taxon>
        <taxon>Planctomycetia</taxon>
        <taxon>Gemmatales</taxon>
        <taxon>Gemmataceae</taxon>
        <taxon>Limnoglobus</taxon>
    </lineage>
</organism>